<proteinExistence type="predicted"/>
<comment type="catalytic activity">
    <reaction evidence="8">
        <text>O-phospho-L-threonyl-[protein] + H2O = L-threonyl-[protein] + phosphate</text>
        <dbReference type="Rhea" id="RHEA:47004"/>
        <dbReference type="Rhea" id="RHEA-COMP:11060"/>
        <dbReference type="Rhea" id="RHEA-COMP:11605"/>
        <dbReference type="ChEBI" id="CHEBI:15377"/>
        <dbReference type="ChEBI" id="CHEBI:30013"/>
        <dbReference type="ChEBI" id="CHEBI:43474"/>
        <dbReference type="ChEBI" id="CHEBI:61977"/>
        <dbReference type="EC" id="3.1.3.16"/>
    </reaction>
</comment>
<dbReference type="EC" id="3.1.3.16" evidence="2"/>
<comment type="catalytic activity">
    <reaction evidence="7">
        <text>O-phospho-L-seryl-[protein] + H2O = L-seryl-[protein] + phosphate</text>
        <dbReference type="Rhea" id="RHEA:20629"/>
        <dbReference type="Rhea" id="RHEA-COMP:9863"/>
        <dbReference type="Rhea" id="RHEA-COMP:11604"/>
        <dbReference type="ChEBI" id="CHEBI:15377"/>
        <dbReference type="ChEBI" id="CHEBI:29999"/>
        <dbReference type="ChEBI" id="CHEBI:43474"/>
        <dbReference type="ChEBI" id="CHEBI:83421"/>
        <dbReference type="EC" id="3.1.3.16"/>
    </reaction>
</comment>
<dbReference type="InterPro" id="IPR006186">
    <property type="entry name" value="Ser/Thr-sp_prot-phosphatase"/>
</dbReference>
<protein>
    <recommendedName>
        <fullName evidence="2">protein-serine/threonine phosphatase</fullName>
        <ecNumber evidence="2">3.1.3.16</ecNumber>
    </recommendedName>
</protein>
<dbReference type="Gene3D" id="3.60.21.10">
    <property type="match status" value="1"/>
</dbReference>
<dbReference type="InterPro" id="IPR029052">
    <property type="entry name" value="Metallo-depent_PP-like"/>
</dbReference>
<dbReference type="Proteomes" id="UP001189429">
    <property type="component" value="Unassembled WGS sequence"/>
</dbReference>
<dbReference type="EMBL" id="CAUYUJ010009643">
    <property type="protein sequence ID" value="CAK0827322.1"/>
    <property type="molecule type" value="Genomic_DNA"/>
</dbReference>
<name>A0ABN9S8D7_9DINO</name>
<feature type="compositionally biased region" description="Basic and acidic residues" evidence="9">
    <location>
        <begin position="195"/>
        <end position="206"/>
    </location>
</feature>
<evidence type="ECO:0000313" key="12">
    <source>
        <dbReference type="Proteomes" id="UP001189429"/>
    </source>
</evidence>
<keyword evidence="12" id="KW-1185">Reference proteome</keyword>
<organism evidence="11 12">
    <name type="scientific">Prorocentrum cordatum</name>
    <dbReference type="NCBI Taxonomy" id="2364126"/>
    <lineage>
        <taxon>Eukaryota</taxon>
        <taxon>Sar</taxon>
        <taxon>Alveolata</taxon>
        <taxon>Dinophyceae</taxon>
        <taxon>Prorocentrales</taxon>
        <taxon>Prorocentraceae</taxon>
        <taxon>Prorocentrum</taxon>
    </lineage>
</organism>
<evidence type="ECO:0000256" key="6">
    <source>
        <dbReference type="ARBA" id="ARBA00023211"/>
    </source>
</evidence>
<dbReference type="InterPro" id="IPR004843">
    <property type="entry name" value="Calcineurin-like_PHP"/>
</dbReference>
<evidence type="ECO:0000256" key="9">
    <source>
        <dbReference type="SAM" id="MobiDB-lite"/>
    </source>
</evidence>
<feature type="non-terminal residue" evidence="11">
    <location>
        <position position="1"/>
    </location>
</feature>
<accession>A0ABN9S8D7</accession>
<sequence length="215" mass="22549">QVLSIFSEQPMLLELEAPMKVAGDIHGQYFDLLRMLEFGGSPQDMNYLFLGDYVDRGKNSIHFASLCCSRTRRSTRRTSSCSAATTSAPRSTVCTASSTSASAVSPTAASCGKHSGTTCSMSCQSALSSTTASSACTEETTLARADRPGPDPAAASPDQRARLGGPVRPAVGGPFAGGGHLGRQRPGRVLHLRGGGREELLEEARLRPHRPSAPG</sequence>
<gene>
    <name evidence="11" type="ORF">PCOR1329_LOCUS26895</name>
</gene>
<dbReference type="PANTHER" id="PTHR11668:SF300">
    <property type="entry name" value="SERINE_THREONINE-PROTEIN PHOSPHATASE"/>
    <property type="match status" value="1"/>
</dbReference>
<keyword evidence="4" id="KW-0378">Hydrolase</keyword>
<dbReference type="PANTHER" id="PTHR11668">
    <property type="entry name" value="SERINE/THREONINE PROTEIN PHOSPHATASE"/>
    <property type="match status" value="1"/>
</dbReference>
<feature type="region of interest" description="Disordered" evidence="9">
    <location>
        <begin position="138"/>
        <end position="215"/>
    </location>
</feature>
<dbReference type="InterPro" id="IPR050341">
    <property type="entry name" value="PP1_catalytic_subunit"/>
</dbReference>
<keyword evidence="5" id="KW-0904">Protein phosphatase</keyword>
<evidence type="ECO:0000256" key="7">
    <source>
        <dbReference type="ARBA" id="ARBA00047761"/>
    </source>
</evidence>
<evidence type="ECO:0000256" key="1">
    <source>
        <dbReference type="ARBA" id="ARBA00001936"/>
    </source>
</evidence>
<comment type="caution">
    <text evidence="11">The sequence shown here is derived from an EMBL/GenBank/DDBJ whole genome shotgun (WGS) entry which is preliminary data.</text>
</comment>
<reference evidence="11" key="1">
    <citation type="submission" date="2023-10" db="EMBL/GenBank/DDBJ databases">
        <authorList>
            <person name="Chen Y."/>
            <person name="Shah S."/>
            <person name="Dougan E. K."/>
            <person name="Thang M."/>
            <person name="Chan C."/>
        </authorList>
    </citation>
    <scope>NUCLEOTIDE SEQUENCE [LARGE SCALE GENOMIC DNA]</scope>
</reference>
<evidence type="ECO:0000256" key="4">
    <source>
        <dbReference type="ARBA" id="ARBA00022801"/>
    </source>
</evidence>
<feature type="non-terminal residue" evidence="11">
    <location>
        <position position="215"/>
    </location>
</feature>
<keyword evidence="6" id="KW-0464">Manganese</keyword>
<keyword evidence="3" id="KW-0479">Metal-binding</keyword>
<evidence type="ECO:0000256" key="5">
    <source>
        <dbReference type="ARBA" id="ARBA00022912"/>
    </source>
</evidence>
<evidence type="ECO:0000256" key="3">
    <source>
        <dbReference type="ARBA" id="ARBA00022723"/>
    </source>
</evidence>
<dbReference type="SUPFAM" id="SSF56300">
    <property type="entry name" value="Metallo-dependent phosphatases"/>
    <property type="match status" value="1"/>
</dbReference>
<evidence type="ECO:0000256" key="2">
    <source>
        <dbReference type="ARBA" id="ARBA00013081"/>
    </source>
</evidence>
<feature type="domain" description="Serine/threonine specific protein phosphatases" evidence="10">
    <location>
        <begin position="1"/>
        <end position="150"/>
    </location>
</feature>
<evidence type="ECO:0000259" key="10">
    <source>
        <dbReference type="SMART" id="SM00156"/>
    </source>
</evidence>
<comment type="cofactor">
    <cofactor evidence="1">
        <name>Mn(2+)</name>
        <dbReference type="ChEBI" id="CHEBI:29035"/>
    </cofactor>
</comment>
<feature type="compositionally biased region" description="Basic residues" evidence="9">
    <location>
        <begin position="182"/>
        <end position="191"/>
    </location>
</feature>
<dbReference type="SMART" id="SM00156">
    <property type="entry name" value="PP2Ac"/>
    <property type="match status" value="1"/>
</dbReference>
<evidence type="ECO:0000256" key="8">
    <source>
        <dbReference type="ARBA" id="ARBA00048336"/>
    </source>
</evidence>
<dbReference type="PRINTS" id="PR00114">
    <property type="entry name" value="STPHPHTASE"/>
</dbReference>
<evidence type="ECO:0000313" key="11">
    <source>
        <dbReference type="EMBL" id="CAK0827322.1"/>
    </source>
</evidence>
<dbReference type="Pfam" id="PF00149">
    <property type="entry name" value="Metallophos"/>
    <property type="match status" value="1"/>
</dbReference>